<keyword evidence="2 13" id="KW-0963">Cytoplasm</keyword>
<dbReference type="PANTHER" id="PTHR20836:SF0">
    <property type="entry name" value="4-HYDROXY-TETRAHYDRODIPICOLINATE REDUCTASE 1, CHLOROPLASTIC-RELATED"/>
    <property type="match status" value="1"/>
</dbReference>
<evidence type="ECO:0000259" key="15">
    <source>
        <dbReference type="Pfam" id="PF05173"/>
    </source>
</evidence>
<dbReference type="CDD" id="cd02274">
    <property type="entry name" value="DHDPR_N"/>
    <property type="match status" value="1"/>
</dbReference>
<keyword evidence="3 13" id="KW-0028">Amino-acid biosynthesis</keyword>
<accession>A0A0M6YDE3</accession>
<feature type="binding site" evidence="13">
    <location>
        <position position="157"/>
    </location>
    <ligand>
        <name>(S)-2,3,4,5-tetrahydrodipicolinate</name>
        <dbReference type="ChEBI" id="CHEBI:16845"/>
    </ligand>
</feature>
<dbReference type="GO" id="GO:0005829">
    <property type="term" value="C:cytosol"/>
    <property type="evidence" value="ECO:0007669"/>
    <property type="project" value="TreeGrafter"/>
</dbReference>
<feature type="binding site" evidence="13">
    <location>
        <begin position="99"/>
        <end position="101"/>
    </location>
    <ligand>
        <name>NAD(+)</name>
        <dbReference type="ChEBI" id="CHEBI:57540"/>
    </ligand>
</feature>
<gene>
    <name evidence="13 16" type="primary">dapB</name>
    <name evidence="16" type="ORF">JDO7802_00360</name>
</gene>
<sequence>MGTGLVVMGGSGRMGRMLCSLIEGSDDLHLVAVTEAPGHDWVGQDLGAAMGGAPSGVPVTDDAASVLPTTDAVIDFTTPAATVAMARLCADHGTAHVIGTTGLTGDDIDAIDACADRTAIVRAGNMSLGVNLLTQLVERVAASLDADYDIEIVEAHHRHKVDAPSGTALMLGEAAAAGRGVTLDAVADRGRDGITGARGRGTIGFHAIRGGDVIGDHDVMFIADGERITLRHQASDRSVFARGALKAASWAAGRPPGAYDMLDVLGLK</sequence>
<comment type="subcellular location">
    <subcellularLocation>
        <location evidence="13">Cytoplasm</location>
    </subcellularLocation>
</comment>
<evidence type="ECO:0000256" key="12">
    <source>
        <dbReference type="ARBA" id="ARBA00049396"/>
    </source>
</evidence>
<evidence type="ECO:0000256" key="9">
    <source>
        <dbReference type="ARBA" id="ARBA00037922"/>
    </source>
</evidence>
<dbReference type="STRING" id="420998.JDO7802_00360"/>
<reference evidence="16 17" key="1">
    <citation type="submission" date="2015-07" db="EMBL/GenBank/DDBJ databases">
        <authorList>
            <person name="Noorani M."/>
        </authorList>
    </citation>
    <scope>NUCLEOTIDE SEQUENCE [LARGE SCALE GENOMIC DNA]</scope>
    <source>
        <strain evidence="16 17">CECT 7802</strain>
    </source>
</reference>
<dbReference type="GO" id="GO:0050661">
    <property type="term" value="F:NADP binding"/>
    <property type="evidence" value="ECO:0007669"/>
    <property type="project" value="UniProtKB-UniRule"/>
</dbReference>
<comment type="catalytic activity">
    <reaction evidence="12 13">
        <text>(S)-2,3,4,5-tetrahydrodipicolinate + NAD(+) + H2O = (2S,4S)-4-hydroxy-2,3,4,5-tetrahydrodipicolinate + NADH + H(+)</text>
        <dbReference type="Rhea" id="RHEA:35323"/>
        <dbReference type="ChEBI" id="CHEBI:15377"/>
        <dbReference type="ChEBI" id="CHEBI:15378"/>
        <dbReference type="ChEBI" id="CHEBI:16845"/>
        <dbReference type="ChEBI" id="CHEBI:57540"/>
        <dbReference type="ChEBI" id="CHEBI:57945"/>
        <dbReference type="ChEBI" id="CHEBI:67139"/>
        <dbReference type="EC" id="1.17.1.8"/>
    </reaction>
</comment>
<evidence type="ECO:0000313" key="16">
    <source>
        <dbReference type="EMBL" id="CTQ48358.1"/>
    </source>
</evidence>
<dbReference type="UniPathway" id="UPA00034">
    <property type="reaction ID" value="UER00018"/>
</dbReference>
<dbReference type="Gene3D" id="3.30.360.10">
    <property type="entry name" value="Dihydrodipicolinate Reductase, domain 2"/>
    <property type="match status" value="1"/>
</dbReference>
<feature type="active site" description="Proton donor/acceptor" evidence="13">
    <location>
        <position position="156"/>
    </location>
</feature>
<keyword evidence="7 13" id="KW-0520">NAD</keyword>
<evidence type="ECO:0000256" key="4">
    <source>
        <dbReference type="ARBA" id="ARBA00022857"/>
    </source>
</evidence>
<evidence type="ECO:0000256" key="13">
    <source>
        <dbReference type="HAMAP-Rule" id="MF_00102"/>
    </source>
</evidence>
<evidence type="ECO:0000256" key="6">
    <source>
        <dbReference type="ARBA" id="ARBA00023002"/>
    </source>
</evidence>
<dbReference type="OrthoDB" id="9790352at2"/>
<evidence type="ECO:0000259" key="14">
    <source>
        <dbReference type="Pfam" id="PF01113"/>
    </source>
</evidence>
<comment type="pathway">
    <text evidence="9 13">Amino-acid biosynthesis; L-lysine biosynthesis via DAP pathway; (S)-tetrahydrodipicolinate from L-aspartate: step 4/4.</text>
</comment>
<dbReference type="InterPro" id="IPR022664">
    <property type="entry name" value="DapB_N_CS"/>
</dbReference>
<feature type="binding site" evidence="13">
    <location>
        <begin position="166"/>
        <end position="167"/>
    </location>
    <ligand>
        <name>(S)-2,3,4,5-tetrahydrodipicolinate</name>
        <dbReference type="ChEBI" id="CHEBI:16845"/>
    </ligand>
</feature>
<dbReference type="GO" id="GO:0019877">
    <property type="term" value="P:diaminopimelate biosynthetic process"/>
    <property type="evidence" value="ECO:0007669"/>
    <property type="project" value="UniProtKB-UniRule"/>
</dbReference>
<feature type="binding site" evidence="13">
    <location>
        <position position="35"/>
    </location>
    <ligand>
        <name>NAD(+)</name>
        <dbReference type="ChEBI" id="CHEBI:57540"/>
    </ligand>
</feature>
<dbReference type="Gene3D" id="3.40.50.720">
    <property type="entry name" value="NAD(P)-binding Rossmann-like Domain"/>
    <property type="match status" value="1"/>
</dbReference>
<comment type="caution">
    <text evidence="13">Lacks conserved residue(s) required for the propagation of feature annotation.</text>
</comment>
<comment type="catalytic activity">
    <reaction evidence="11 13">
        <text>(S)-2,3,4,5-tetrahydrodipicolinate + NADP(+) + H2O = (2S,4S)-4-hydroxy-2,3,4,5-tetrahydrodipicolinate + NADPH + H(+)</text>
        <dbReference type="Rhea" id="RHEA:35331"/>
        <dbReference type="ChEBI" id="CHEBI:15377"/>
        <dbReference type="ChEBI" id="CHEBI:15378"/>
        <dbReference type="ChEBI" id="CHEBI:16845"/>
        <dbReference type="ChEBI" id="CHEBI:57783"/>
        <dbReference type="ChEBI" id="CHEBI:58349"/>
        <dbReference type="ChEBI" id="CHEBI:67139"/>
        <dbReference type="EC" id="1.17.1.8"/>
    </reaction>
</comment>
<evidence type="ECO:0000256" key="3">
    <source>
        <dbReference type="ARBA" id="ARBA00022605"/>
    </source>
</evidence>
<comment type="caution">
    <text evidence="13">Was originally thought to be a dihydrodipicolinate reductase (DHDPR), catalyzing the conversion of dihydrodipicolinate to tetrahydrodipicolinate. However, it was shown in E.coli that the substrate of the enzymatic reaction is not dihydrodipicolinate (DHDP) but in fact (2S,4S)-4-hydroxy-2,3,4,5-tetrahydrodipicolinic acid (HTPA), the product released by the DapA-catalyzed reaction.</text>
</comment>
<dbReference type="SUPFAM" id="SSF51735">
    <property type="entry name" value="NAD(P)-binding Rossmann-fold domains"/>
    <property type="match status" value="1"/>
</dbReference>
<comment type="subunit">
    <text evidence="13">Homotetramer.</text>
</comment>
<keyword evidence="4 13" id="KW-0521">NADP</keyword>
<dbReference type="GO" id="GO:0016726">
    <property type="term" value="F:oxidoreductase activity, acting on CH or CH2 groups, NAD or NADP as acceptor"/>
    <property type="evidence" value="ECO:0007669"/>
    <property type="project" value="UniProtKB-UniRule"/>
</dbReference>
<evidence type="ECO:0000256" key="11">
    <source>
        <dbReference type="ARBA" id="ARBA00049080"/>
    </source>
</evidence>
<protein>
    <recommendedName>
        <fullName evidence="10 13">4-hydroxy-tetrahydrodipicolinate reductase</fullName>
        <shortName evidence="13">HTPA reductase</shortName>
        <ecNumber evidence="10 13">1.17.1.8</ecNumber>
    </recommendedName>
</protein>
<evidence type="ECO:0000256" key="5">
    <source>
        <dbReference type="ARBA" id="ARBA00022915"/>
    </source>
</evidence>
<keyword evidence="8 13" id="KW-0457">Lysine biosynthesis</keyword>
<evidence type="ECO:0000256" key="10">
    <source>
        <dbReference type="ARBA" id="ARBA00038983"/>
    </source>
</evidence>
<evidence type="ECO:0000313" key="17">
    <source>
        <dbReference type="Proteomes" id="UP000049222"/>
    </source>
</evidence>
<dbReference type="NCBIfam" id="TIGR00036">
    <property type="entry name" value="dapB"/>
    <property type="match status" value="1"/>
</dbReference>
<dbReference type="RefSeq" id="WP_055082009.1">
    <property type="nucleotide sequence ID" value="NZ_CXSU01000005.1"/>
</dbReference>
<keyword evidence="17" id="KW-1185">Reference proteome</keyword>
<evidence type="ECO:0000256" key="8">
    <source>
        <dbReference type="ARBA" id="ARBA00023154"/>
    </source>
</evidence>
<dbReference type="InterPro" id="IPR036291">
    <property type="entry name" value="NAD(P)-bd_dom_sf"/>
</dbReference>
<keyword evidence="6 13" id="KW-0560">Oxidoreductase</keyword>
<dbReference type="InterPro" id="IPR023940">
    <property type="entry name" value="DHDPR_bac"/>
</dbReference>
<dbReference type="Pfam" id="PF05173">
    <property type="entry name" value="DapB_C"/>
    <property type="match status" value="1"/>
</dbReference>
<feature type="active site" description="Proton donor" evidence="13">
    <location>
        <position position="160"/>
    </location>
</feature>
<dbReference type="GO" id="GO:0009089">
    <property type="term" value="P:lysine biosynthetic process via diaminopimelate"/>
    <property type="evidence" value="ECO:0007669"/>
    <property type="project" value="UniProtKB-UniRule"/>
</dbReference>
<dbReference type="FunFam" id="3.30.360.10:FF:000004">
    <property type="entry name" value="4-hydroxy-tetrahydrodipicolinate reductase"/>
    <property type="match status" value="1"/>
</dbReference>
<keyword evidence="5 13" id="KW-0220">Diaminopimelate biosynthesis</keyword>
<dbReference type="InterPro" id="IPR000846">
    <property type="entry name" value="DapB_N"/>
</dbReference>
<dbReference type="Proteomes" id="UP000049222">
    <property type="component" value="Unassembled WGS sequence"/>
</dbReference>
<comment type="function">
    <text evidence="13">Catalyzes the conversion of 4-hydroxy-tetrahydrodipicolinate (HTPA) to tetrahydrodipicolinate.</text>
</comment>
<comment type="similarity">
    <text evidence="1 13">Belongs to the DapB family.</text>
</comment>
<dbReference type="Pfam" id="PF01113">
    <property type="entry name" value="DapB_N"/>
    <property type="match status" value="1"/>
</dbReference>
<feature type="binding site" evidence="13">
    <location>
        <begin position="9"/>
        <end position="14"/>
    </location>
    <ligand>
        <name>NAD(+)</name>
        <dbReference type="ChEBI" id="CHEBI:57540"/>
    </ligand>
</feature>
<dbReference type="PANTHER" id="PTHR20836">
    <property type="entry name" value="DIHYDRODIPICOLINATE REDUCTASE"/>
    <property type="match status" value="1"/>
</dbReference>
<dbReference type="PROSITE" id="PS01298">
    <property type="entry name" value="DAPB"/>
    <property type="match status" value="1"/>
</dbReference>
<feature type="domain" description="Dihydrodipicolinate reductase N-terminal" evidence="14">
    <location>
        <begin position="5"/>
        <end position="126"/>
    </location>
</feature>
<evidence type="ECO:0000256" key="2">
    <source>
        <dbReference type="ARBA" id="ARBA00022490"/>
    </source>
</evidence>
<evidence type="ECO:0000256" key="7">
    <source>
        <dbReference type="ARBA" id="ARBA00023027"/>
    </source>
</evidence>
<name>A0A0M6YDE3_9RHOB</name>
<dbReference type="AlphaFoldDB" id="A0A0M6YDE3"/>
<dbReference type="GO" id="GO:0051287">
    <property type="term" value="F:NAD binding"/>
    <property type="evidence" value="ECO:0007669"/>
    <property type="project" value="UniProtKB-UniRule"/>
</dbReference>
<dbReference type="HAMAP" id="MF_00102">
    <property type="entry name" value="DapB"/>
    <property type="match status" value="1"/>
</dbReference>
<dbReference type="SUPFAM" id="SSF55347">
    <property type="entry name" value="Glyceraldehyde-3-phosphate dehydrogenase-like, C-terminal domain"/>
    <property type="match status" value="1"/>
</dbReference>
<proteinExistence type="inferred from homology"/>
<feature type="domain" description="Dihydrodipicolinate reductase C-terminal" evidence="15">
    <location>
        <begin position="129"/>
        <end position="265"/>
    </location>
</feature>
<organism evidence="16 17">
    <name type="scientific">Jannaschia donghaensis</name>
    <dbReference type="NCBI Taxonomy" id="420998"/>
    <lineage>
        <taxon>Bacteria</taxon>
        <taxon>Pseudomonadati</taxon>
        <taxon>Pseudomonadota</taxon>
        <taxon>Alphaproteobacteria</taxon>
        <taxon>Rhodobacterales</taxon>
        <taxon>Roseobacteraceae</taxon>
        <taxon>Jannaschia</taxon>
    </lineage>
</organism>
<dbReference type="InterPro" id="IPR022663">
    <property type="entry name" value="DapB_C"/>
</dbReference>
<dbReference type="PIRSF" id="PIRSF000161">
    <property type="entry name" value="DHPR"/>
    <property type="match status" value="1"/>
</dbReference>
<evidence type="ECO:0000256" key="1">
    <source>
        <dbReference type="ARBA" id="ARBA00006642"/>
    </source>
</evidence>
<dbReference type="EMBL" id="CXSU01000005">
    <property type="protein sequence ID" value="CTQ48358.1"/>
    <property type="molecule type" value="Genomic_DNA"/>
</dbReference>
<dbReference type="EC" id="1.17.1.8" evidence="10 13"/>
<dbReference type="GO" id="GO:0008839">
    <property type="term" value="F:4-hydroxy-tetrahydrodipicolinate reductase"/>
    <property type="evidence" value="ECO:0007669"/>
    <property type="project" value="UniProtKB-UniRule"/>
</dbReference>
<feature type="binding site" evidence="13">
    <location>
        <begin position="123"/>
        <end position="126"/>
    </location>
    <ligand>
        <name>NAD(+)</name>
        <dbReference type="ChEBI" id="CHEBI:57540"/>
    </ligand>
</feature>